<dbReference type="Proteomes" id="UP000069272">
    <property type="component" value="Chromosome 3R"/>
</dbReference>
<reference evidence="3 4" key="1">
    <citation type="journal article" date="2017" name="G3 (Bethesda)">
        <title>The Physical Genome Mapping of Anopheles albimanus Corrected Scaffold Misassemblies and Identified Interarm Rearrangements in Genus Anopheles.</title>
        <authorList>
            <person name="Artemov G.N."/>
            <person name="Peery A.N."/>
            <person name="Jiang X."/>
            <person name="Tu Z."/>
            <person name="Stegniy V.N."/>
            <person name="Sharakhova M.V."/>
            <person name="Sharakhov I.V."/>
        </authorList>
    </citation>
    <scope>NUCLEOTIDE SEQUENCE [LARGE SCALE GENOMIC DNA]</scope>
    <source>
        <strain evidence="3 4">ALBI9_A</strain>
    </source>
</reference>
<feature type="region of interest" description="Disordered" evidence="2">
    <location>
        <begin position="1332"/>
        <end position="1359"/>
    </location>
</feature>
<dbReference type="VEuPathDB" id="VectorBase:AALB20_036499"/>
<dbReference type="PANTHER" id="PTHR12353:SF1">
    <property type="entry name" value="DISKS LARGE-ASSOCIATED PROTEIN 5"/>
    <property type="match status" value="1"/>
</dbReference>
<evidence type="ECO:0000313" key="3">
    <source>
        <dbReference type="EnsemblMetazoa" id="AALB007423-PA"/>
    </source>
</evidence>
<feature type="region of interest" description="Disordered" evidence="2">
    <location>
        <begin position="230"/>
        <end position="292"/>
    </location>
</feature>
<keyword evidence="4" id="KW-1185">Reference proteome</keyword>
<organism evidence="3 4">
    <name type="scientific">Anopheles albimanus</name>
    <name type="common">New world malaria mosquito</name>
    <dbReference type="NCBI Taxonomy" id="7167"/>
    <lineage>
        <taxon>Eukaryota</taxon>
        <taxon>Metazoa</taxon>
        <taxon>Ecdysozoa</taxon>
        <taxon>Arthropoda</taxon>
        <taxon>Hexapoda</taxon>
        <taxon>Insecta</taxon>
        <taxon>Pterygota</taxon>
        <taxon>Neoptera</taxon>
        <taxon>Endopterygota</taxon>
        <taxon>Diptera</taxon>
        <taxon>Nematocera</taxon>
        <taxon>Culicoidea</taxon>
        <taxon>Culicidae</taxon>
        <taxon>Anophelinae</taxon>
        <taxon>Anopheles</taxon>
    </lineage>
</organism>
<dbReference type="GeneID" id="118465270"/>
<feature type="region of interest" description="Disordered" evidence="2">
    <location>
        <begin position="21"/>
        <end position="69"/>
    </location>
</feature>
<dbReference type="PANTHER" id="PTHR12353">
    <property type="entry name" value="DISKS LARGE-ASSOCIATED PROTEIN DAP SAP90/PSD-95-ASSOCIATED PROTEIN"/>
    <property type="match status" value="1"/>
</dbReference>
<name>A0A182FLL4_ANOAL</name>
<dbReference type="GO" id="GO:0023052">
    <property type="term" value="P:signaling"/>
    <property type="evidence" value="ECO:0007669"/>
    <property type="project" value="InterPro"/>
</dbReference>
<feature type="compositionally biased region" description="Pro residues" evidence="2">
    <location>
        <begin position="56"/>
        <end position="66"/>
    </location>
</feature>
<feature type="region of interest" description="Disordered" evidence="2">
    <location>
        <begin position="812"/>
        <end position="920"/>
    </location>
</feature>
<evidence type="ECO:0000256" key="1">
    <source>
        <dbReference type="ARBA" id="ARBA00008839"/>
    </source>
</evidence>
<protein>
    <submittedName>
        <fullName evidence="3">Uncharacterized protein</fullName>
    </submittedName>
</protein>
<proteinExistence type="inferred from homology"/>
<feature type="compositionally biased region" description="Polar residues" evidence="2">
    <location>
        <begin position="1277"/>
        <end position="1286"/>
    </location>
</feature>
<feature type="compositionally biased region" description="Polar residues" evidence="2">
    <location>
        <begin position="238"/>
        <end position="250"/>
    </location>
</feature>
<dbReference type="VEuPathDB" id="VectorBase:AALB007423"/>
<dbReference type="Pfam" id="PF03359">
    <property type="entry name" value="GKAP"/>
    <property type="match status" value="2"/>
</dbReference>
<dbReference type="EnsemblMetazoa" id="AALB007423-RA">
    <property type="protein sequence ID" value="AALB007423-PA"/>
    <property type="gene ID" value="AALB007423"/>
</dbReference>
<comment type="similarity">
    <text evidence="1">Belongs to the SAPAP family.</text>
</comment>
<evidence type="ECO:0000256" key="2">
    <source>
        <dbReference type="SAM" id="MobiDB-lite"/>
    </source>
</evidence>
<dbReference type="OrthoDB" id="10023951at2759"/>
<feature type="compositionally biased region" description="Low complexity" evidence="2">
    <location>
        <begin position="828"/>
        <end position="842"/>
    </location>
</feature>
<feature type="compositionally biased region" description="Basic residues" evidence="2">
    <location>
        <begin position="554"/>
        <end position="564"/>
    </location>
</feature>
<evidence type="ECO:0000313" key="4">
    <source>
        <dbReference type="Proteomes" id="UP000069272"/>
    </source>
</evidence>
<feature type="region of interest" description="Disordered" evidence="2">
    <location>
        <begin position="357"/>
        <end position="388"/>
    </location>
</feature>
<feature type="region of interest" description="Disordered" evidence="2">
    <location>
        <begin position="529"/>
        <end position="573"/>
    </location>
</feature>
<feature type="region of interest" description="Disordered" evidence="2">
    <location>
        <begin position="1276"/>
        <end position="1320"/>
    </location>
</feature>
<dbReference type="RefSeq" id="XP_035789193.1">
    <property type="nucleotide sequence ID" value="XM_035933300.1"/>
</dbReference>
<dbReference type="KEGG" id="aali:118465270"/>
<accession>A0A182FLL4</accession>
<feature type="compositionally biased region" description="Basic and acidic residues" evidence="2">
    <location>
        <begin position="863"/>
        <end position="881"/>
    </location>
</feature>
<feature type="compositionally biased region" description="Polar residues" evidence="2">
    <location>
        <begin position="1297"/>
        <end position="1312"/>
    </location>
</feature>
<reference evidence="3" key="2">
    <citation type="submission" date="2022-08" db="UniProtKB">
        <authorList>
            <consortium name="EnsemblMetazoa"/>
        </authorList>
    </citation>
    <scope>IDENTIFICATION</scope>
    <source>
        <strain evidence="3">STECLA/ALBI9_A</strain>
    </source>
</reference>
<dbReference type="STRING" id="7167.A0A182FLL4"/>
<feature type="compositionally biased region" description="Polar residues" evidence="2">
    <location>
        <begin position="1349"/>
        <end position="1359"/>
    </location>
</feature>
<dbReference type="InterPro" id="IPR005026">
    <property type="entry name" value="SAPAP"/>
</dbReference>
<sequence length="1359" mass="151544">MDYLKGFYKNVGIAPVAELKEHTKKQRQLSRHEMRQSFRNLNDSDEENVEALQPPKIKPTGPPMGPPQADLERLLKFREQKRKLKQKQEQQPFLPAKRKPFVATISRQDISLTYKRIVEPYKKNTKKEAPATTAGATLFTTHRAPLKPVASALNGKDHQGPERIPLPKSASKKAFQFDGKLQQQPLAEWKGRTPLLAFRNVPPRVDCWWPKSGPPLISLDGACLQRPAASVSAKKPTISVSAKKPTSSVTAKKPAIVRAAESKSSQKASAKHGNATNSSKKPLQGKSQRKHPAVMVFRGTKAGSKTANGTSNGAVLTSTVRKTKNAFTFTIAPNENSNRPQFQSLAVAKIDELFDGISPIETDSPAPMPASDRPQQRSAATKHPKEESFWEPQSVAFLSLAETTGVAIGSVDRPKTIAPDESNSSVVCLGEMENVGQSKHQPPNDEPAIKLAESCMPKRTFSLNESFTVCDEVGDDEVFCSKTPTNEEAFGFRPTIETIDETVVTVSATEENVQPAQTQKRCSLVFTEQSNVPPTEPSMPSEHSADPVPSPVCSRRRSSTKRRSSVYSVSEQGTQVPEEVRSKTDFYRNKVQCELARLQTLCDEYGPYLESDELNEHCRGLLMAAQGQTNILINKKLTKFQELIGHFENNWTDRKVRKDDLDGFWQMVALDLENLDQRFEELRNLRANDWQPIVQEEAKDDPPAKAKKLQAGAGIRKREKKGAANGAAGKSSSVVAELIRKARLEQKKKKLTDLGELAETVTLVTTPVKRSQRLAETPNRNSLVRRSSICMVCTPTAADARKLDRSANKCGNICPETTNEDAVNLKPSLKGTSSSRSSRTKSVLFMDACLQTPESRRRQSTRKIVDTPKPAKDPQDEHDPEPSSPAAPKQTSQQRNRRKSIVSFTEQIDEPPTEPSKSNLRLEEADLLALLNNRTSLSKSLRKANKTKEVQMPEEVRSKTEFYKDKVQCELARLQTLCDEYGPHLESDELNEHCRGLLMAAQGQTNILINKKLTKFQELIGHFESNWTDRKVRKDDLDGFWQMVALDLENLDQRFEELRNLRANDWQPIVQEEAKDEPPVKVKKLQAGAGIRKREKKGAANGAAGKSSSVVAELIRKARLEQKKKKLTDLGELAETVTLVTTPVKRSQRAVETDGLKQRASMWSGFSSVIASPSMKETRRTMFPGINRRSRDNLKSILKTPNVDGQNRSKSVLFLDNALQTPQACDTGTTRTRQFPVTPKLRLKFNDQLELEHIDQLDSRTPSRLEDELRKRLRQSLLANSASTGDSAEMEKKEEGSNSMDRCTGTPRTNAASKRKSRRISRTLAAIFDGGNDFVEESPVPMGRMRTRASANTPRRNAS</sequence>
<feature type="region of interest" description="Disordered" evidence="2">
    <location>
        <begin position="695"/>
        <end position="728"/>
    </location>
</feature>